<protein>
    <submittedName>
        <fullName evidence="6">Type VI secretion system protein ImpL</fullName>
    </submittedName>
</protein>
<dbReference type="OrthoDB" id="9758229at2"/>
<evidence type="ECO:0000259" key="2">
    <source>
        <dbReference type="Pfam" id="PF06744"/>
    </source>
</evidence>
<evidence type="ECO:0000259" key="4">
    <source>
        <dbReference type="Pfam" id="PF14331"/>
    </source>
</evidence>
<gene>
    <name evidence="6" type="ORF">SAMN04488026_1002163</name>
</gene>
<evidence type="ECO:0000313" key="7">
    <source>
        <dbReference type="Proteomes" id="UP000199382"/>
    </source>
</evidence>
<dbReference type="Pfam" id="PF06744">
    <property type="entry name" value="IcmF_C"/>
    <property type="match status" value="1"/>
</dbReference>
<dbReference type="InterPro" id="IPR025743">
    <property type="entry name" value="TssM1_N"/>
</dbReference>
<accession>A0A1G8K8H9</accession>
<dbReference type="STRING" id="571298.SAMN04488026_1002163"/>
<feature type="domain" description="IcmF-related" evidence="3">
    <location>
        <begin position="508"/>
        <end position="809"/>
    </location>
</feature>
<dbReference type="SUPFAM" id="SSF52540">
    <property type="entry name" value="P-loop containing nucleoside triphosphate hydrolases"/>
    <property type="match status" value="1"/>
</dbReference>
<feature type="transmembrane region" description="Helical" evidence="1">
    <location>
        <begin position="449"/>
        <end position="466"/>
    </location>
</feature>
<dbReference type="InterPro" id="IPR009612">
    <property type="entry name" value="IcmF-rel"/>
</dbReference>
<feature type="transmembrane region" description="Helical" evidence="1">
    <location>
        <begin position="45"/>
        <end position="67"/>
    </location>
</feature>
<dbReference type="InterPro" id="IPR048677">
    <property type="entry name" value="TssM1_hel"/>
</dbReference>
<dbReference type="Pfam" id="PF21070">
    <property type="entry name" value="IcmF_helical"/>
    <property type="match status" value="1"/>
</dbReference>
<name>A0A1G8K8H9_9RHOB</name>
<dbReference type="Proteomes" id="UP000199382">
    <property type="component" value="Unassembled WGS sequence"/>
</dbReference>
<evidence type="ECO:0000259" key="5">
    <source>
        <dbReference type="Pfam" id="PF21070"/>
    </source>
</evidence>
<dbReference type="InterPro" id="IPR027417">
    <property type="entry name" value="P-loop_NTPase"/>
</dbReference>
<keyword evidence="7" id="KW-1185">Reference proteome</keyword>
<evidence type="ECO:0000259" key="3">
    <source>
        <dbReference type="Pfam" id="PF06761"/>
    </source>
</evidence>
<keyword evidence="1" id="KW-1133">Transmembrane helix</keyword>
<reference evidence="6 7" key="1">
    <citation type="submission" date="2016-10" db="EMBL/GenBank/DDBJ databases">
        <authorList>
            <person name="de Groot N.N."/>
        </authorList>
    </citation>
    <scope>NUCLEOTIDE SEQUENCE [LARGE SCALE GENOMIC DNA]</scope>
    <source>
        <strain evidence="6 7">DSM 25294</strain>
    </source>
</reference>
<dbReference type="AlphaFoldDB" id="A0A1G8K8H9"/>
<keyword evidence="1" id="KW-0812">Transmembrane</keyword>
<proteinExistence type="predicted"/>
<dbReference type="InterPro" id="IPR053156">
    <property type="entry name" value="T6SS_TssM-like"/>
</dbReference>
<keyword evidence="1" id="KW-0472">Membrane</keyword>
<dbReference type="Pfam" id="PF06761">
    <property type="entry name" value="IcmF-related"/>
    <property type="match status" value="1"/>
</dbReference>
<feature type="transmembrane region" description="Helical" evidence="1">
    <location>
        <begin position="12"/>
        <end position="33"/>
    </location>
</feature>
<dbReference type="RefSeq" id="WP_093148451.1">
    <property type="nucleotide sequence ID" value="NZ_FNEK01000002.1"/>
</dbReference>
<feature type="domain" description="Type VI secretion system IcmF C-terminal" evidence="2">
    <location>
        <begin position="1065"/>
        <end position="1167"/>
    </location>
</feature>
<organism evidence="6 7">
    <name type="scientific">Aliiruegeria lutimaris</name>
    <dbReference type="NCBI Taxonomy" id="571298"/>
    <lineage>
        <taxon>Bacteria</taxon>
        <taxon>Pseudomonadati</taxon>
        <taxon>Pseudomonadota</taxon>
        <taxon>Alphaproteobacteria</taxon>
        <taxon>Rhodobacterales</taxon>
        <taxon>Roseobacteraceae</taxon>
        <taxon>Aliiruegeria</taxon>
    </lineage>
</organism>
<evidence type="ECO:0000256" key="1">
    <source>
        <dbReference type="SAM" id="Phobius"/>
    </source>
</evidence>
<dbReference type="NCBIfam" id="TIGR03348">
    <property type="entry name" value="VI_IcmF"/>
    <property type="match status" value="1"/>
</dbReference>
<dbReference type="InterPro" id="IPR010623">
    <property type="entry name" value="IcmF_C"/>
</dbReference>
<sequence length="1187" mass="132263">MSAVLRFFTSAYFVIFIVTLILSLCFWFFSPWIGGETWQPFAGYLWRSVVVGVMWFIALLWILIIAIRRSRRDKKMAKEIVESVAEDVDPNDEIVQAELEEMKSKLRGAMTQLRRSKTGRRHLYELPWYVIIGPPGAGKTTAIVNSGLRLPFAGEDGESSIAGVGGTRNCDWWFTEDAVLLDTAGRYTTQEGNADAENAAWLGFLKMLRKYRARQPINGAIVAISLSDLSLQDEMTRQGHAAAIRRRLTELRDELGVRFPVYVLFTKADLIAGFTETFEPMGKEEREQVWGFTLELDKSKGQRSPMENFDAEFGALLERLNAQSLERLQHETDPARRSLIAGFAGQVASIRQVAHDFLSEVFVDSRYEQRHILRGVYFTSGTQEGNPLDRLMLAMAQTFGIGRQAIGSGRGKGRSYFLTRLFEGVVFPEAGLVYIDDKVARRYRWSRRIAIAAAVLIVLGVGGLWARSYLGNRDLLAEASTRVDAYQEAAAQIPGSPIGDTDFPIVVPALNILRDMPTNPRTQDVDPETRLGFGLYQGELVGNSVAQTYRSALNQHLLPRVLLRLDEQMQSSMSDPDRLYEALKVYLMLGQQGPMNKELVLDWMRQDWEQFYSGAVNEELRADLEGHLEALLDQPMLEVNLNGHLVEQARAEISAMPQSDRIYTGILNNAEVRALPQWRPTDGNSQIGRAMRRTSGASLGDGIEGIYTRCAFHDVFVPQALQVNEQLANEAWVLGEVSEDRTEDFKTATTVGVFQLYFTDMVGRYEAILADLNIVPFDSPERAAEVTNVLSTPASPILNVLEQVANQTRLTEPCDAVDEAAEAAGGVVGKGVERVLRARLSFPQRVLKDAVQASLAASSGDETLPLGSEVERRFTWLHNMTDRPDGQPSELDAYISQLKEVYLEFNKLTFSGGTGDLLSNPVITGFQQMANLKPDPLKRWSTQITSGTTGLGRQGLRAKLNSQWQAEVLPLCEKALSNRYPFDRRAQADVALQDFTRLFSPGGLIDGFFSENLAEFVDMHANPWTFRGGTGEELGIAPAVLVQFQRATQIRETFFATGQLGFTVQLTPQAIDAKATQMLLELHGVKVRQQRGSRASPENVEWPGSVGLARLTVAPQLPNGESTISRDGPWAMFRLIDTGQVRSTTEDRRRLYFSVGGRRVVLLMQLGSVNNPFGMAALSEFKCPTNF</sequence>
<feature type="domain" description="Type VI secretion system component TssM1 helical" evidence="5">
    <location>
        <begin position="959"/>
        <end position="1059"/>
    </location>
</feature>
<dbReference type="CDD" id="cd00882">
    <property type="entry name" value="Ras_like_GTPase"/>
    <property type="match status" value="1"/>
</dbReference>
<dbReference type="InterPro" id="IPR017731">
    <property type="entry name" value="TssM1-like"/>
</dbReference>
<dbReference type="EMBL" id="FNEK01000002">
    <property type="protein sequence ID" value="SDI39120.1"/>
    <property type="molecule type" value="Genomic_DNA"/>
</dbReference>
<evidence type="ECO:0000313" key="6">
    <source>
        <dbReference type="EMBL" id="SDI39120.1"/>
    </source>
</evidence>
<dbReference type="PANTHER" id="PTHR36153">
    <property type="entry name" value="INNER MEMBRANE PROTEIN-RELATED"/>
    <property type="match status" value="1"/>
</dbReference>
<feature type="domain" description="Type VI secretion system component TssM1 N-terminal" evidence="4">
    <location>
        <begin position="196"/>
        <end position="453"/>
    </location>
</feature>
<dbReference type="Pfam" id="PF14331">
    <property type="entry name" value="IcmF-related_N"/>
    <property type="match status" value="1"/>
</dbReference>
<dbReference type="PANTHER" id="PTHR36153:SF1">
    <property type="entry name" value="TYPE VI SECRETION SYSTEM COMPONENT TSSM1"/>
    <property type="match status" value="1"/>
</dbReference>